<evidence type="ECO:0000256" key="4">
    <source>
        <dbReference type="ARBA" id="ARBA00023163"/>
    </source>
</evidence>
<keyword evidence="3" id="KW-0238">DNA-binding</keyword>
<evidence type="ECO:0000313" key="8">
    <source>
        <dbReference type="EMBL" id="GMG40001.1"/>
    </source>
</evidence>
<reference evidence="8" key="1">
    <citation type="submission" date="2023-04" db="EMBL/GenBank/DDBJ databases">
        <title>Ambrosiozyma monospora NBRC 1965.</title>
        <authorList>
            <person name="Ichikawa N."/>
            <person name="Sato H."/>
            <person name="Tonouchi N."/>
        </authorList>
    </citation>
    <scope>NUCLEOTIDE SEQUENCE</scope>
    <source>
        <strain evidence="8">NBRC 1965</strain>
    </source>
</reference>
<feature type="region of interest" description="Disordered" evidence="6">
    <location>
        <begin position="544"/>
        <end position="563"/>
    </location>
</feature>
<evidence type="ECO:0000313" key="9">
    <source>
        <dbReference type="Proteomes" id="UP001165063"/>
    </source>
</evidence>
<organism evidence="8 9">
    <name type="scientific">Ambrosiozyma monospora</name>
    <name type="common">Yeast</name>
    <name type="synonym">Endomycopsis monosporus</name>
    <dbReference type="NCBI Taxonomy" id="43982"/>
    <lineage>
        <taxon>Eukaryota</taxon>
        <taxon>Fungi</taxon>
        <taxon>Dikarya</taxon>
        <taxon>Ascomycota</taxon>
        <taxon>Saccharomycotina</taxon>
        <taxon>Pichiomycetes</taxon>
        <taxon>Pichiales</taxon>
        <taxon>Pichiaceae</taxon>
        <taxon>Ambrosiozyma</taxon>
    </lineage>
</organism>
<evidence type="ECO:0000256" key="2">
    <source>
        <dbReference type="ARBA" id="ARBA00023015"/>
    </source>
</evidence>
<proteinExistence type="predicted"/>
<evidence type="ECO:0000256" key="3">
    <source>
        <dbReference type="ARBA" id="ARBA00023125"/>
    </source>
</evidence>
<name>A0A9W7DIF4_AMBMO</name>
<dbReference type="InterPro" id="IPR052073">
    <property type="entry name" value="Amide_Lactam_Regulators"/>
</dbReference>
<gene>
    <name evidence="8" type="ORF">Amon01_000581600</name>
</gene>
<evidence type="ECO:0000256" key="6">
    <source>
        <dbReference type="SAM" id="MobiDB-lite"/>
    </source>
</evidence>
<keyword evidence="2" id="KW-0805">Transcription regulation</keyword>
<keyword evidence="4" id="KW-0804">Transcription</keyword>
<dbReference type="PANTHER" id="PTHR47171:SF3">
    <property type="entry name" value="FARA-RELATED"/>
    <property type="match status" value="1"/>
</dbReference>
<evidence type="ECO:0000259" key="7">
    <source>
        <dbReference type="Pfam" id="PF04082"/>
    </source>
</evidence>
<dbReference type="GO" id="GO:0006351">
    <property type="term" value="P:DNA-templated transcription"/>
    <property type="evidence" value="ECO:0007669"/>
    <property type="project" value="InterPro"/>
</dbReference>
<dbReference type="AlphaFoldDB" id="A0A9W7DIF4"/>
<dbReference type="CDD" id="cd12148">
    <property type="entry name" value="fungal_TF_MHR"/>
    <property type="match status" value="1"/>
</dbReference>
<sequence length="695" mass="76814">MPMRSKQIRDLYNKNREKCDSFNVISTDGGLGDGEVDDGKSSTTTVDGIDPNGVDHELNVYLKSKGAYDKPSLAEQKRLVKLYLEHSYPFYPVVDRDILEKFDELPLILLNALMLVGVRYDDESNFAVDEVITDDKIPHTATPMYRVKAEEFYRRCKLLKLIETNKITLIQVYLLMSVHEEGPEGPTNARMNVSKAGILCSELALHNFAANNSTTDGFLNVGEGVVGAPTTVADDPRHLKTGMPKETPFRLSYNKGLLSRIFWTSFVLDRLISAAGTAVFYNESDFMIDEPQLEDFGEGPVHLLDFQIFKRWFSLARLAERIVCTSYRPPKCRVNDPQLEHDLINWESKCLNDDDGKIPKRFIIFFKIVYGYCCILFIRTKLDFLTLLNDNNNKVPTIPLKYTMKPLSANKMYYFDKFAKMIIESMKDTTTVKIQQITLILALSHVAAILHLEIKSNLCISDATDNTSLNLLPQIDQFNECLKLLELFKSKWWYSAASFFLFKTVIDKDKINMPHVGAKSDGNNCSHIINGNDAHGIVGCGDDADDGGRDVGPTDGSNDARGGLLDANKDTGSLSDIGKPLPFPHPLTSNTLVNGSYASLSSTVPTATNSSVIVGHSGSNIGTSIGTAGVGKDVGGGVSTGEAVVSHETFDQVNENNIGVVNELLGMNSFEKTQELLNSVIAEGKTFLDLGLGHV</sequence>
<evidence type="ECO:0000256" key="5">
    <source>
        <dbReference type="ARBA" id="ARBA00023242"/>
    </source>
</evidence>
<dbReference type="EMBL" id="BSXU01003387">
    <property type="protein sequence ID" value="GMG40001.1"/>
    <property type="molecule type" value="Genomic_DNA"/>
</dbReference>
<feature type="domain" description="Xylanolytic transcriptional activator regulatory" evidence="7">
    <location>
        <begin position="81"/>
        <end position="274"/>
    </location>
</feature>
<dbReference type="Proteomes" id="UP001165063">
    <property type="component" value="Unassembled WGS sequence"/>
</dbReference>
<keyword evidence="1" id="KW-0862">Zinc</keyword>
<protein>
    <submittedName>
        <fullName evidence="8">Unnamed protein product</fullName>
    </submittedName>
</protein>
<evidence type="ECO:0000256" key="1">
    <source>
        <dbReference type="ARBA" id="ARBA00022833"/>
    </source>
</evidence>
<dbReference type="GO" id="GO:0008270">
    <property type="term" value="F:zinc ion binding"/>
    <property type="evidence" value="ECO:0007669"/>
    <property type="project" value="InterPro"/>
</dbReference>
<dbReference type="GO" id="GO:0003677">
    <property type="term" value="F:DNA binding"/>
    <property type="evidence" value="ECO:0007669"/>
    <property type="project" value="UniProtKB-KW"/>
</dbReference>
<accession>A0A9W7DIF4</accession>
<keyword evidence="9" id="KW-1185">Reference proteome</keyword>
<dbReference type="InterPro" id="IPR007219">
    <property type="entry name" value="XnlR_reg_dom"/>
</dbReference>
<dbReference type="Pfam" id="PF04082">
    <property type="entry name" value="Fungal_trans"/>
    <property type="match status" value="1"/>
</dbReference>
<dbReference type="OrthoDB" id="5121955at2759"/>
<comment type="caution">
    <text evidence="8">The sequence shown here is derived from an EMBL/GenBank/DDBJ whole genome shotgun (WGS) entry which is preliminary data.</text>
</comment>
<keyword evidence="5" id="KW-0539">Nucleus</keyword>
<dbReference type="PANTHER" id="PTHR47171">
    <property type="entry name" value="FARA-RELATED"/>
    <property type="match status" value="1"/>
</dbReference>